<gene>
    <name evidence="1" type="ORF">BDN72DRAFT_147356</name>
</gene>
<protein>
    <submittedName>
        <fullName evidence="1">Uncharacterized protein</fullName>
    </submittedName>
</protein>
<name>A0ACD3AL13_9AGAR</name>
<reference evidence="1 2" key="1">
    <citation type="journal article" date="2019" name="Nat. Ecol. Evol.">
        <title>Megaphylogeny resolves global patterns of mushroom evolution.</title>
        <authorList>
            <person name="Varga T."/>
            <person name="Krizsan K."/>
            <person name="Foldi C."/>
            <person name="Dima B."/>
            <person name="Sanchez-Garcia M."/>
            <person name="Sanchez-Ramirez S."/>
            <person name="Szollosi G.J."/>
            <person name="Szarkandi J.G."/>
            <person name="Papp V."/>
            <person name="Albert L."/>
            <person name="Andreopoulos W."/>
            <person name="Angelini C."/>
            <person name="Antonin V."/>
            <person name="Barry K.W."/>
            <person name="Bougher N.L."/>
            <person name="Buchanan P."/>
            <person name="Buyck B."/>
            <person name="Bense V."/>
            <person name="Catcheside P."/>
            <person name="Chovatia M."/>
            <person name="Cooper J."/>
            <person name="Damon W."/>
            <person name="Desjardin D."/>
            <person name="Finy P."/>
            <person name="Geml J."/>
            <person name="Haridas S."/>
            <person name="Hughes K."/>
            <person name="Justo A."/>
            <person name="Karasinski D."/>
            <person name="Kautmanova I."/>
            <person name="Kiss B."/>
            <person name="Kocsube S."/>
            <person name="Kotiranta H."/>
            <person name="LaButti K.M."/>
            <person name="Lechner B.E."/>
            <person name="Liimatainen K."/>
            <person name="Lipzen A."/>
            <person name="Lukacs Z."/>
            <person name="Mihaltcheva S."/>
            <person name="Morgado L.N."/>
            <person name="Niskanen T."/>
            <person name="Noordeloos M.E."/>
            <person name="Ohm R.A."/>
            <person name="Ortiz-Santana B."/>
            <person name="Ovrebo C."/>
            <person name="Racz N."/>
            <person name="Riley R."/>
            <person name="Savchenko A."/>
            <person name="Shiryaev A."/>
            <person name="Soop K."/>
            <person name="Spirin V."/>
            <person name="Szebenyi C."/>
            <person name="Tomsovsky M."/>
            <person name="Tulloss R.E."/>
            <person name="Uehling J."/>
            <person name="Grigoriev I.V."/>
            <person name="Vagvolgyi C."/>
            <person name="Papp T."/>
            <person name="Martin F.M."/>
            <person name="Miettinen O."/>
            <person name="Hibbett D.S."/>
            <person name="Nagy L.G."/>
        </authorList>
    </citation>
    <scope>NUCLEOTIDE SEQUENCE [LARGE SCALE GENOMIC DNA]</scope>
    <source>
        <strain evidence="1 2">NL-1719</strain>
    </source>
</reference>
<dbReference type="Proteomes" id="UP000308600">
    <property type="component" value="Unassembled WGS sequence"/>
</dbReference>
<dbReference type="EMBL" id="ML208406">
    <property type="protein sequence ID" value="TFK66388.1"/>
    <property type="molecule type" value="Genomic_DNA"/>
</dbReference>
<evidence type="ECO:0000313" key="2">
    <source>
        <dbReference type="Proteomes" id="UP000308600"/>
    </source>
</evidence>
<evidence type="ECO:0000313" key="1">
    <source>
        <dbReference type="EMBL" id="TFK66388.1"/>
    </source>
</evidence>
<proteinExistence type="predicted"/>
<organism evidence="1 2">
    <name type="scientific">Pluteus cervinus</name>
    <dbReference type="NCBI Taxonomy" id="181527"/>
    <lineage>
        <taxon>Eukaryota</taxon>
        <taxon>Fungi</taxon>
        <taxon>Dikarya</taxon>
        <taxon>Basidiomycota</taxon>
        <taxon>Agaricomycotina</taxon>
        <taxon>Agaricomycetes</taxon>
        <taxon>Agaricomycetidae</taxon>
        <taxon>Agaricales</taxon>
        <taxon>Pluteineae</taxon>
        <taxon>Pluteaceae</taxon>
        <taxon>Pluteus</taxon>
    </lineage>
</organism>
<accession>A0ACD3AL13</accession>
<keyword evidence="2" id="KW-1185">Reference proteome</keyword>
<sequence>MSNLNATWALGHYGRLFHNYEYFFTHSAFIKVGQVRSSHIRPHSPWFSGRILDKFATLFSPETPRTSPTLDLIQLASTSKCTSICNSNPPISATDSEFGAFVAIPATEGPLAAPIIDFAESPVQPAFSKVRPKSWTSSEPFSNRNPSLTFFGKFAQDAKVASNHKGYCYSTSKILSHFSPHHLPSNLWCPSMRIHPGCQA</sequence>